<protein>
    <submittedName>
        <fullName evidence="1">Uncharacterized protein</fullName>
    </submittedName>
</protein>
<dbReference type="Proteomes" id="UP000663722">
    <property type="component" value="Chromosome"/>
</dbReference>
<accession>A0A975BG39</accession>
<evidence type="ECO:0000313" key="1">
    <source>
        <dbReference type="EMBL" id="QTA84663.1"/>
    </source>
</evidence>
<dbReference type="AlphaFoldDB" id="A0A975BG39"/>
<proteinExistence type="predicted"/>
<evidence type="ECO:0000313" key="2">
    <source>
        <dbReference type="Proteomes" id="UP000663722"/>
    </source>
</evidence>
<keyword evidence="2" id="KW-1185">Reference proteome</keyword>
<gene>
    <name evidence="1" type="ORF">dnm_006620</name>
</gene>
<sequence length="45" mass="5291">MRKIIFALRRLNLISARLCPGTSEQILSLLLLFIFYLLKFPLRPT</sequence>
<reference evidence="1" key="1">
    <citation type="journal article" date="2021" name="Microb. Physiol.">
        <title>Proteogenomic Insights into the Physiology of Marine, Sulfate-Reducing, Filamentous Desulfonema limicola and Desulfonema magnum.</title>
        <authorList>
            <person name="Schnaars V."/>
            <person name="Wohlbrand L."/>
            <person name="Scheve S."/>
            <person name="Hinrichs C."/>
            <person name="Reinhardt R."/>
            <person name="Rabus R."/>
        </authorList>
    </citation>
    <scope>NUCLEOTIDE SEQUENCE</scope>
    <source>
        <strain evidence="1">4be13</strain>
    </source>
</reference>
<dbReference type="EMBL" id="CP061800">
    <property type="protein sequence ID" value="QTA84663.1"/>
    <property type="molecule type" value="Genomic_DNA"/>
</dbReference>
<dbReference type="KEGG" id="dmm:dnm_006620"/>
<name>A0A975BG39_9BACT</name>
<organism evidence="1 2">
    <name type="scientific">Desulfonema magnum</name>
    <dbReference type="NCBI Taxonomy" id="45655"/>
    <lineage>
        <taxon>Bacteria</taxon>
        <taxon>Pseudomonadati</taxon>
        <taxon>Thermodesulfobacteriota</taxon>
        <taxon>Desulfobacteria</taxon>
        <taxon>Desulfobacterales</taxon>
        <taxon>Desulfococcaceae</taxon>
        <taxon>Desulfonema</taxon>
    </lineage>
</organism>